<gene>
    <name evidence="4" type="ORF">ABID12_002367</name>
</gene>
<dbReference type="InterPro" id="IPR042188">
    <property type="entry name" value="MmgE/PrpD_sf_2"/>
</dbReference>
<keyword evidence="5" id="KW-1185">Reference proteome</keyword>
<evidence type="ECO:0000313" key="5">
    <source>
        <dbReference type="Proteomes" id="UP001549164"/>
    </source>
</evidence>
<dbReference type="RefSeq" id="WP_354434357.1">
    <property type="nucleotide sequence ID" value="NZ_JBEPLY010000007.1"/>
</dbReference>
<reference evidence="4 5" key="1">
    <citation type="submission" date="2024-06" db="EMBL/GenBank/DDBJ databases">
        <title>Genomic Encyclopedia of Type Strains, Phase IV (KMG-IV): sequencing the most valuable type-strain genomes for metagenomic binning, comparative biology and taxonomic classification.</title>
        <authorList>
            <person name="Goeker M."/>
        </authorList>
    </citation>
    <scope>NUCLEOTIDE SEQUENCE [LARGE SCALE GENOMIC DNA]</scope>
    <source>
        <strain evidence="4 5">DSM 28102</strain>
    </source>
</reference>
<dbReference type="Proteomes" id="UP001549164">
    <property type="component" value="Unassembled WGS sequence"/>
</dbReference>
<name>A0ABV2IBX6_9HYPH</name>
<dbReference type="InterPro" id="IPR042183">
    <property type="entry name" value="MmgE/PrpD_sf_1"/>
</dbReference>
<dbReference type="Pfam" id="PF19305">
    <property type="entry name" value="MmgE_PrpD_C"/>
    <property type="match status" value="1"/>
</dbReference>
<dbReference type="PANTHER" id="PTHR16943:SF8">
    <property type="entry name" value="2-METHYLCITRATE DEHYDRATASE"/>
    <property type="match status" value="1"/>
</dbReference>
<proteinExistence type="inferred from homology"/>
<evidence type="ECO:0000313" key="4">
    <source>
        <dbReference type="EMBL" id="MET3600418.1"/>
    </source>
</evidence>
<dbReference type="Pfam" id="PF03972">
    <property type="entry name" value="MmgE_PrpD_N"/>
    <property type="match status" value="1"/>
</dbReference>
<dbReference type="EMBL" id="JBEPLY010000007">
    <property type="protein sequence ID" value="MET3600418.1"/>
    <property type="molecule type" value="Genomic_DNA"/>
</dbReference>
<dbReference type="InterPro" id="IPR005656">
    <property type="entry name" value="MmgE_PrpD"/>
</dbReference>
<dbReference type="InterPro" id="IPR045337">
    <property type="entry name" value="MmgE_PrpD_C"/>
</dbReference>
<organism evidence="4 5">
    <name type="scientific">Martelella mangrovi</name>
    <dbReference type="NCBI Taxonomy" id="1397477"/>
    <lineage>
        <taxon>Bacteria</taxon>
        <taxon>Pseudomonadati</taxon>
        <taxon>Pseudomonadota</taxon>
        <taxon>Alphaproteobacteria</taxon>
        <taxon>Hyphomicrobiales</taxon>
        <taxon>Aurantimonadaceae</taxon>
        <taxon>Martelella</taxon>
    </lineage>
</organism>
<comment type="similarity">
    <text evidence="1">Belongs to the PrpD family.</text>
</comment>
<dbReference type="SUPFAM" id="SSF103378">
    <property type="entry name" value="2-methylcitrate dehydratase PrpD"/>
    <property type="match status" value="1"/>
</dbReference>
<dbReference type="PANTHER" id="PTHR16943">
    <property type="entry name" value="2-METHYLCITRATE DEHYDRATASE-RELATED"/>
    <property type="match status" value="1"/>
</dbReference>
<feature type="domain" description="MmgE/PrpD N-terminal" evidence="2">
    <location>
        <begin position="21"/>
        <end position="241"/>
    </location>
</feature>
<feature type="domain" description="MmgE/PrpD C-terminal" evidence="3">
    <location>
        <begin position="265"/>
        <end position="417"/>
    </location>
</feature>
<sequence>METILEQIAARAAGGVAVTTENRIAARNAIADTLACMVAGQGDMAVLAARSALLRAGHDGASTLVGGGSADPAQAAMINGIAAHALDFDDNFGPGMSHASAVLVPALLALGELLNVSGAVLIDTYLTGLEAQALVGSGVRPEHYAAGWHATSTVGAIGTAAGCAALLGLDHAGVVQAMSLAVSSAAGMKGQFGTPAKPFHAGMAARNAVEAALLARSGLYGRADILERAQGFGALMGGGAAAAWTMPEATTPHVIETDGLMPKIHPCCGSTHNSVDMIVALRGEHGFAADDVDGITLTVGRANFRNLAYPEPLTAMEGRFSMQYCVALALFEDELSLADFTDAAVMRPHLRALFSKITMDIMPPEQEQGSTRPPHQARVQLKDGRVLTASLAHARGTLMDPLSEDARRFKLRDCFAAAGLPFDAAMQATLDDIDGLGSLKPLAKLVARKPGRSEAA</sequence>
<protein>
    <submittedName>
        <fullName evidence="4">2-methylcitrate dehydratase PrpD</fullName>
    </submittedName>
</protein>
<dbReference type="Gene3D" id="3.30.1330.120">
    <property type="entry name" value="2-methylcitrate dehydratase PrpD"/>
    <property type="match status" value="1"/>
</dbReference>
<dbReference type="Gene3D" id="1.10.4100.10">
    <property type="entry name" value="2-methylcitrate dehydratase PrpD"/>
    <property type="match status" value="1"/>
</dbReference>
<evidence type="ECO:0000256" key="1">
    <source>
        <dbReference type="ARBA" id="ARBA00006174"/>
    </source>
</evidence>
<accession>A0ABV2IBX6</accession>
<comment type="caution">
    <text evidence="4">The sequence shown here is derived from an EMBL/GenBank/DDBJ whole genome shotgun (WGS) entry which is preliminary data.</text>
</comment>
<evidence type="ECO:0000259" key="3">
    <source>
        <dbReference type="Pfam" id="PF19305"/>
    </source>
</evidence>
<dbReference type="InterPro" id="IPR045336">
    <property type="entry name" value="MmgE_PrpD_N"/>
</dbReference>
<dbReference type="InterPro" id="IPR036148">
    <property type="entry name" value="MmgE/PrpD_sf"/>
</dbReference>
<evidence type="ECO:0000259" key="2">
    <source>
        <dbReference type="Pfam" id="PF03972"/>
    </source>
</evidence>